<dbReference type="PROSITE" id="PS00087">
    <property type="entry name" value="SOD_CU_ZN_1"/>
    <property type="match status" value="1"/>
</dbReference>
<feature type="chain" id="PRO_5047515009" description="superoxide dismutase" evidence="8">
    <location>
        <begin position="17"/>
        <end position="264"/>
    </location>
</feature>
<feature type="signal peptide" evidence="8">
    <location>
        <begin position="1"/>
        <end position="16"/>
    </location>
</feature>
<evidence type="ECO:0000256" key="8">
    <source>
        <dbReference type="SAM" id="SignalP"/>
    </source>
</evidence>
<keyword evidence="3" id="KW-0862">Zinc</keyword>
<evidence type="ECO:0000256" key="1">
    <source>
        <dbReference type="ARBA" id="ARBA00012682"/>
    </source>
</evidence>
<keyword evidence="2" id="KW-0479">Metal-binding</keyword>
<keyword evidence="4" id="KW-0049">Antioxidant</keyword>
<dbReference type="InterPro" id="IPR018152">
    <property type="entry name" value="SOD_Cu/Zn_BS"/>
</dbReference>
<keyword evidence="8" id="KW-0732">Signal</keyword>
<dbReference type="InterPro" id="IPR001424">
    <property type="entry name" value="SOD_Cu_Zn_dom"/>
</dbReference>
<dbReference type="Pfam" id="PF00080">
    <property type="entry name" value="Sod_Cu"/>
    <property type="match status" value="1"/>
</dbReference>
<feature type="non-terminal residue" evidence="10">
    <location>
        <position position="1"/>
    </location>
</feature>
<dbReference type="EMBL" id="OW152819">
    <property type="protein sequence ID" value="CAH2074612.1"/>
    <property type="molecule type" value="Genomic_DNA"/>
</dbReference>
<dbReference type="SUPFAM" id="SSF49329">
    <property type="entry name" value="Cu,Zn superoxide dismutase-like"/>
    <property type="match status" value="1"/>
</dbReference>
<gene>
    <name evidence="10" type="ORF">IPOD504_LOCUS16157</name>
</gene>
<dbReference type="EC" id="1.15.1.1" evidence="1"/>
<keyword evidence="11" id="KW-1185">Reference proteome</keyword>
<dbReference type="PANTHER" id="PTHR10003">
    <property type="entry name" value="SUPEROXIDE DISMUTASE CU-ZN -RELATED"/>
    <property type="match status" value="1"/>
</dbReference>
<dbReference type="InterPro" id="IPR024134">
    <property type="entry name" value="SOD_Cu/Zn_/chaperone"/>
</dbReference>
<organism evidence="10 11">
    <name type="scientific">Iphiclides podalirius</name>
    <name type="common">scarce swallowtail</name>
    <dbReference type="NCBI Taxonomy" id="110791"/>
    <lineage>
        <taxon>Eukaryota</taxon>
        <taxon>Metazoa</taxon>
        <taxon>Ecdysozoa</taxon>
        <taxon>Arthropoda</taxon>
        <taxon>Hexapoda</taxon>
        <taxon>Insecta</taxon>
        <taxon>Pterygota</taxon>
        <taxon>Neoptera</taxon>
        <taxon>Endopterygota</taxon>
        <taxon>Lepidoptera</taxon>
        <taxon>Glossata</taxon>
        <taxon>Ditrysia</taxon>
        <taxon>Papilionoidea</taxon>
        <taxon>Papilionidae</taxon>
        <taxon>Papilioninae</taxon>
        <taxon>Iphiclides</taxon>
    </lineage>
</organism>
<evidence type="ECO:0000313" key="11">
    <source>
        <dbReference type="Proteomes" id="UP000837857"/>
    </source>
</evidence>
<dbReference type="PRINTS" id="PR00068">
    <property type="entry name" value="CUZNDISMTASE"/>
</dbReference>
<dbReference type="CDD" id="cd00305">
    <property type="entry name" value="Cu-Zn_Superoxide_Dismutase"/>
    <property type="match status" value="1"/>
</dbReference>
<comment type="catalytic activity">
    <reaction evidence="6">
        <text>2 superoxide + 2 H(+) = H2O2 + O2</text>
        <dbReference type="Rhea" id="RHEA:20696"/>
        <dbReference type="ChEBI" id="CHEBI:15378"/>
        <dbReference type="ChEBI" id="CHEBI:15379"/>
        <dbReference type="ChEBI" id="CHEBI:16240"/>
        <dbReference type="ChEBI" id="CHEBI:18421"/>
        <dbReference type="EC" id="1.15.1.1"/>
    </reaction>
</comment>
<keyword evidence="7" id="KW-0812">Transmembrane</keyword>
<name>A0ABN8J4V6_9NEOP</name>
<dbReference type="Gene3D" id="2.60.40.200">
    <property type="entry name" value="Superoxide dismutase, copper/zinc binding domain"/>
    <property type="match status" value="1"/>
</dbReference>
<evidence type="ECO:0000256" key="4">
    <source>
        <dbReference type="ARBA" id="ARBA00022862"/>
    </source>
</evidence>
<evidence type="ECO:0000256" key="2">
    <source>
        <dbReference type="ARBA" id="ARBA00022723"/>
    </source>
</evidence>
<dbReference type="InterPro" id="IPR036423">
    <property type="entry name" value="SOD-like_Cu/Zn_dom_sf"/>
</dbReference>
<feature type="transmembrane region" description="Helical" evidence="7">
    <location>
        <begin position="225"/>
        <end position="246"/>
    </location>
</feature>
<keyword evidence="7" id="KW-0472">Membrane</keyword>
<proteinExistence type="predicted"/>
<keyword evidence="7" id="KW-1133">Transmembrane helix</keyword>
<reference evidence="10" key="1">
    <citation type="submission" date="2022-03" db="EMBL/GenBank/DDBJ databases">
        <authorList>
            <person name="Martin H S."/>
        </authorList>
    </citation>
    <scope>NUCLEOTIDE SEQUENCE</scope>
</reference>
<dbReference type="PROSITE" id="PS00332">
    <property type="entry name" value="SOD_CU_ZN_2"/>
    <property type="match status" value="1"/>
</dbReference>
<sequence>MMRLLILASAVVLVLAHHEHPDQYRAIAKLTQPSGDQVQGNVTFTQLPDGKVHIQGVILGLAPGHYGFHVHEKGDISGGCGSTGSHYNPLHKDHGHPNDENRHVGDLGNVVFDENRVSVLDYVDSVICLTGEYSIIGRAVVLHEKSDDFGRSAHPDSKKTGNAGGRVACGVIGILDPVSGWNRNGASSSRNSTVAFCTSVFAVVDMKIFQKYGNDQGAGCFAGDVMIIVASSMLVAVAVFGCYGALKRNPKILYLVSTKVKVTV</sequence>
<evidence type="ECO:0000259" key="9">
    <source>
        <dbReference type="Pfam" id="PF00080"/>
    </source>
</evidence>
<evidence type="ECO:0000256" key="3">
    <source>
        <dbReference type="ARBA" id="ARBA00022833"/>
    </source>
</evidence>
<accession>A0ABN8J4V6</accession>
<feature type="domain" description="Superoxide dismutase copper/zinc binding" evidence="9">
    <location>
        <begin position="38"/>
        <end position="172"/>
    </location>
</feature>
<keyword evidence="5" id="KW-0560">Oxidoreductase</keyword>
<evidence type="ECO:0000313" key="10">
    <source>
        <dbReference type="EMBL" id="CAH2074612.1"/>
    </source>
</evidence>
<evidence type="ECO:0000256" key="6">
    <source>
        <dbReference type="ARBA" id="ARBA00049204"/>
    </source>
</evidence>
<evidence type="ECO:0000256" key="5">
    <source>
        <dbReference type="ARBA" id="ARBA00023002"/>
    </source>
</evidence>
<dbReference type="Proteomes" id="UP000837857">
    <property type="component" value="Chromosome 7"/>
</dbReference>
<evidence type="ECO:0000256" key="7">
    <source>
        <dbReference type="SAM" id="Phobius"/>
    </source>
</evidence>
<protein>
    <recommendedName>
        <fullName evidence="1">superoxide dismutase</fullName>
        <ecNumber evidence="1">1.15.1.1</ecNumber>
    </recommendedName>
</protein>